<dbReference type="InterPro" id="IPR027417">
    <property type="entry name" value="P-loop_NTPase"/>
</dbReference>
<dbReference type="InterPro" id="IPR018647">
    <property type="entry name" value="SLFN_3-like_DNA/RNA_helicase"/>
</dbReference>
<comment type="caution">
    <text evidence="2">The sequence shown here is derived from an EMBL/GenBank/DDBJ whole genome shotgun (WGS) entry which is preliminary data.</text>
</comment>
<evidence type="ECO:0000313" key="2">
    <source>
        <dbReference type="EMBL" id="MFD0883012.1"/>
    </source>
</evidence>
<dbReference type="SMART" id="SM00382">
    <property type="entry name" value="AAA"/>
    <property type="match status" value="1"/>
</dbReference>
<dbReference type="EMBL" id="JBHTHX010000002">
    <property type="protein sequence ID" value="MFD0883012.1"/>
    <property type="molecule type" value="Genomic_DNA"/>
</dbReference>
<proteinExistence type="predicted"/>
<keyword evidence="3" id="KW-1185">Reference proteome</keyword>
<organism evidence="2 3">
    <name type="scientific">Streptosporangium algeriense</name>
    <dbReference type="NCBI Taxonomy" id="1682748"/>
    <lineage>
        <taxon>Bacteria</taxon>
        <taxon>Bacillati</taxon>
        <taxon>Actinomycetota</taxon>
        <taxon>Actinomycetes</taxon>
        <taxon>Streptosporangiales</taxon>
        <taxon>Streptosporangiaceae</taxon>
        <taxon>Streptosporangium</taxon>
    </lineage>
</organism>
<accession>A0ABW3DK06</accession>
<dbReference type="InterPro" id="IPR003593">
    <property type="entry name" value="AAA+_ATPase"/>
</dbReference>
<gene>
    <name evidence="2" type="ORF">ACFQ08_00310</name>
</gene>
<reference evidence="3" key="1">
    <citation type="journal article" date="2019" name="Int. J. Syst. Evol. Microbiol.">
        <title>The Global Catalogue of Microorganisms (GCM) 10K type strain sequencing project: providing services to taxonomists for standard genome sequencing and annotation.</title>
        <authorList>
            <consortium name="The Broad Institute Genomics Platform"/>
            <consortium name="The Broad Institute Genome Sequencing Center for Infectious Disease"/>
            <person name="Wu L."/>
            <person name="Ma J."/>
        </authorList>
    </citation>
    <scope>NUCLEOTIDE SEQUENCE [LARGE SCALE GENOMIC DNA]</scope>
    <source>
        <strain evidence="3">CCUG 62974</strain>
    </source>
</reference>
<name>A0ABW3DK06_9ACTN</name>
<dbReference type="Proteomes" id="UP001597024">
    <property type="component" value="Unassembled WGS sequence"/>
</dbReference>
<dbReference type="CDD" id="cd00009">
    <property type="entry name" value="AAA"/>
    <property type="match status" value="1"/>
</dbReference>
<keyword evidence="2" id="KW-0547">Nucleotide-binding</keyword>
<sequence>MPNHSSAAVRLPARVLAALEPTDDSAIGRLITAALSASSNTRPSLVEIMSRQSGLAALSRDLVEAGLGDVEMLVGFKLPFASKRVDVILAGSDPLTGQDTYVIVELKQWRRAELYEDDPNLVVVPTENNQPKLHPAVQVLGYRDYLTDFISTLEHHREKVHGVVYLYKARDEDIKDLYGHVQNERVRLFSRTRREAFLNYLQNRFLPLPGTESADRLLSSAVRPSKQLIKTSTEEIRHREQFVLIAEQRLPYEIVLNALDKARTANSKEVVIVTGGPGSGKSAIALSLLGELLRRGHHVVHATGSRSLTETLRRVPGKGSSKVKNLFKYFNSFAHAEPNGLDVLICDEAHRIRETSQNRYTPAHLRSDRLQIDELIDAARVPVFFLDEHQMVRPGEMGTTAAIRGHATARGFHVHEVSLDEQFRYGGSRIYDEWVLQLLGLHGDPPEPWRGDDHFDVSLAASAHDLETLLQAKHEEGYSARMTAGFCWPWSDPRKDDTLVHDVRIGSWSRPWSVKGDRAVGEAPASALWATQEGGFGQVGNVYTAQGFEYDWNGVIIGPDLVYRGGRLVTVPSASKDPALTRRTTAEQADRLVRNTYKVLLTRGLTGTVLYSTDSETQGFLAKLLPPASG</sequence>
<keyword evidence="2" id="KW-0347">Helicase</keyword>
<dbReference type="GO" id="GO:0004386">
    <property type="term" value="F:helicase activity"/>
    <property type="evidence" value="ECO:0007669"/>
    <property type="project" value="UniProtKB-KW"/>
</dbReference>
<keyword evidence="2" id="KW-0067">ATP-binding</keyword>
<dbReference type="Pfam" id="PF09848">
    <property type="entry name" value="SLFN-g3_helicase"/>
    <property type="match status" value="1"/>
</dbReference>
<evidence type="ECO:0000313" key="3">
    <source>
        <dbReference type="Proteomes" id="UP001597024"/>
    </source>
</evidence>
<keyword evidence="2" id="KW-0378">Hydrolase</keyword>
<dbReference type="SUPFAM" id="SSF52540">
    <property type="entry name" value="P-loop containing nucleoside triphosphate hydrolases"/>
    <property type="match status" value="1"/>
</dbReference>
<evidence type="ECO:0000259" key="1">
    <source>
        <dbReference type="SMART" id="SM00382"/>
    </source>
</evidence>
<feature type="domain" description="AAA+ ATPase" evidence="1">
    <location>
        <begin position="267"/>
        <end position="396"/>
    </location>
</feature>
<protein>
    <submittedName>
        <fullName evidence="2">DNA/RNA helicase domain-containing protein</fullName>
    </submittedName>
</protein>
<dbReference type="Gene3D" id="3.40.50.300">
    <property type="entry name" value="P-loop containing nucleotide triphosphate hydrolases"/>
    <property type="match status" value="1"/>
</dbReference>